<feature type="coiled-coil region" evidence="1">
    <location>
        <begin position="5"/>
        <end position="32"/>
    </location>
</feature>
<reference evidence="3 4" key="1">
    <citation type="journal article" date="2022" name="Nat. Plants">
        <title>Genomes of leafy and leafless Platanthera orchids illuminate the evolution of mycoheterotrophy.</title>
        <authorList>
            <person name="Li M.H."/>
            <person name="Liu K.W."/>
            <person name="Li Z."/>
            <person name="Lu H.C."/>
            <person name="Ye Q.L."/>
            <person name="Zhang D."/>
            <person name="Wang J.Y."/>
            <person name="Li Y.F."/>
            <person name="Zhong Z.M."/>
            <person name="Liu X."/>
            <person name="Yu X."/>
            <person name="Liu D.K."/>
            <person name="Tu X.D."/>
            <person name="Liu B."/>
            <person name="Hao Y."/>
            <person name="Liao X.Y."/>
            <person name="Jiang Y.T."/>
            <person name="Sun W.H."/>
            <person name="Chen J."/>
            <person name="Chen Y.Q."/>
            <person name="Ai Y."/>
            <person name="Zhai J.W."/>
            <person name="Wu S.S."/>
            <person name="Zhou Z."/>
            <person name="Hsiao Y.Y."/>
            <person name="Wu W.L."/>
            <person name="Chen Y.Y."/>
            <person name="Lin Y.F."/>
            <person name="Hsu J.L."/>
            <person name="Li C.Y."/>
            <person name="Wang Z.W."/>
            <person name="Zhao X."/>
            <person name="Zhong W.Y."/>
            <person name="Ma X.K."/>
            <person name="Ma L."/>
            <person name="Huang J."/>
            <person name="Chen G.Z."/>
            <person name="Huang M.Z."/>
            <person name="Huang L."/>
            <person name="Peng D.H."/>
            <person name="Luo Y.B."/>
            <person name="Zou S.Q."/>
            <person name="Chen S.P."/>
            <person name="Lan S."/>
            <person name="Tsai W.C."/>
            <person name="Van de Peer Y."/>
            <person name="Liu Z.J."/>
        </authorList>
    </citation>
    <scope>NUCLEOTIDE SEQUENCE [LARGE SCALE GENOMIC DNA]</scope>
    <source>
        <strain evidence="3">Lor287</strain>
    </source>
</reference>
<name>A0AAP0BPR1_9ASPA</name>
<evidence type="ECO:0000313" key="3">
    <source>
        <dbReference type="EMBL" id="KAK8945116.1"/>
    </source>
</evidence>
<comment type="caution">
    <text evidence="3">The sequence shown here is derived from an EMBL/GenBank/DDBJ whole genome shotgun (WGS) entry which is preliminary data.</text>
</comment>
<evidence type="ECO:0000313" key="4">
    <source>
        <dbReference type="Proteomes" id="UP001418222"/>
    </source>
</evidence>
<feature type="region of interest" description="Disordered" evidence="2">
    <location>
        <begin position="94"/>
        <end position="195"/>
    </location>
</feature>
<feature type="compositionally biased region" description="Low complexity" evidence="2">
    <location>
        <begin position="143"/>
        <end position="152"/>
    </location>
</feature>
<sequence length="195" mass="21590">MGCALKGMAKENDQLRERNKRLSAVVAQLKEKETRSYDIENPDFQDAMMPFVKESIEVAVLRFIELGHAKEGVVDVPFFELFPELKRKVTAMERAARGEAAVSEEEEDEEETEEVEVEVEDEQEIQEAASNGLNDADQEAKSLESTSKDSSSVHTPSEYASSESDDSGSTSEGFSPLEDKPESPVPATKKLKPSN</sequence>
<keyword evidence="1" id="KW-0175">Coiled coil</keyword>
<dbReference type="EMBL" id="JBBWWQ010000006">
    <property type="protein sequence ID" value="KAK8945116.1"/>
    <property type="molecule type" value="Genomic_DNA"/>
</dbReference>
<dbReference type="Proteomes" id="UP001418222">
    <property type="component" value="Unassembled WGS sequence"/>
</dbReference>
<organism evidence="3 4">
    <name type="scientific">Platanthera zijinensis</name>
    <dbReference type="NCBI Taxonomy" id="2320716"/>
    <lineage>
        <taxon>Eukaryota</taxon>
        <taxon>Viridiplantae</taxon>
        <taxon>Streptophyta</taxon>
        <taxon>Embryophyta</taxon>
        <taxon>Tracheophyta</taxon>
        <taxon>Spermatophyta</taxon>
        <taxon>Magnoliopsida</taxon>
        <taxon>Liliopsida</taxon>
        <taxon>Asparagales</taxon>
        <taxon>Orchidaceae</taxon>
        <taxon>Orchidoideae</taxon>
        <taxon>Orchideae</taxon>
        <taxon>Orchidinae</taxon>
        <taxon>Platanthera</taxon>
    </lineage>
</organism>
<evidence type="ECO:0000256" key="1">
    <source>
        <dbReference type="SAM" id="Coils"/>
    </source>
</evidence>
<dbReference type="AlphaFoldDB" id="A0AAP0BPR1"/>
<proteinExistence type="predicted"/>
<gene>
    <name evidence="3" type="ORF">KSP39_PZI007768</name>
</gene>
<feature type="compositionally biased region" description="Acidic residues" evidence="2">
    <location>
        <begin position="102"/>
        <end position="125"/>
    </location>
</feature>
<evidence type="ECO:0000256" key="2">
    <source>
        <dbReference type="SAM" id="MobiDB-lite"/>
    </source>
</evidence>
<keyword evidence="4" id="KW-1185">Reference proteome</keyword>
<protein>
    <submittedName>
        <fullName evidence="3">Uncharacterized protein</fullName>
    </submittedName>
</protein>
<accession>A0AAP0BPR1</accession>